<dbReference type="EMBL" id="JAHHHW010000082">
    <property type="protein sequence ID" value="MBW4432202.1"/>
    <property type="molecule type" value="Genomic_DNA"/>
</dbReference>
<feature type="transmembrane region" description="Helical" evidence="7">
    <location>
        <begin position="29"/>
        <end position="50"/>
    </location>
</feature>
<comment type="similarity">
    <text evidence="2">Belongs to the UPF0410 family.</text>
</comment>
<keyword evidence="6 7" id="KW-0472">Membrane</keyword>
<dbReference type="GO" id="GO:0005886">
    <property type="term" value="C:plasma membrane"/>
    <property type="evidence" value="ECO:0007669"/>
    <property type="project" value="UniProtKB-SubCell"/>
</dbReference>
<feature type="transmembrane region" description="Helical" evidence="7">
    <location>
        <begin position="62"/>
        <end position="84"/>
    </location>
</feature>
<keyword evidence="3" id="KW-1003">Cell membrane</keyword>
<evidence type="ECO:0000256" key="5">
    <source>
        <dbReference type="ARBA" id="ARBA00022989"/>
    </source>
</evidence>
<keyword evidence="5 7" id="KW-1133">Transmembrane helix</keyword>
<reference evidence="8" key="1">
    <citation type="submission" date="2021-05" db="EMBL/GenBank/DDBJ databases">
        <authorList>
            <person name="Pietrasiak N."/>
            <person name="Ward R."/>
            <person name="Stajich J.E."/>
            <person name="Kurbessoian T."/>
        </authorList>
    </citation>
    <scope>NUCLEOTIDE SEQUENCE</scope>
    <source>
        <strain evidence="8">HA4357-MV3</strain>
    </source>
</reference>
<proteinExistence type="inferred from homology"/>
<name>A0A9E3H7U0_9NOST</name>
<accession>A0A9E3H7U0</accession>
<dbReference type="PANTHER" id="PTHR33884">
    <property type="entry name" value="UPF0410 PROTEIN YMGE"/>
    <property type="match status" value="1"/>
</dbReference>
<protein>
    <submittedName>
        <fullName evidence="8">GlsB/YeaQ/YmgE family stress response membrane protein</fullName>
    </submittedName>
</protein>
<dbReference type="Proteomes" id="UP000813215">
    <property type="component" value="Unassembled WGS sequence"/>
</dbReference>
<evidence type="ECO:0000256" key="3">
    <source>
        <dbReference type="ARBA" id="ARBA00022475"/>
    </source>
</evidence>
<reference evidence="8" key="2">
    <citation type="journal article" date="2022" name="Microbiol. Resour. Announc.">
        <title>Metagenome Sequencing to Explore Phylogenomics of Terrestrial Cyanobacteria.</title>
        <authorList>
            <person name="Ward R.D."/>
            <person name="Stajich J.E."/>
            <person name="Johansen J.R."/>
            <person name="Huntemann M."/>
            <person name="Clum A."/>
            <person name="Foster B."/>
            <person name="Foster B."/>
            <person name="Roux S."/>
            <person name="Palaniappan K."/>
            <person name="Varghese N."/>
            <person name="Mukherjee S."/>
            <person name="Reddy T.B.K."/>
            <person name="Daum C."/>
            <person name="Copeland A."/>
            <person name="Chen I.A."/>
            <person name="Ivanova N.N."/>
            <person name="Kyrpides N.C."/>
            <person name="Shapiro N."/>
            <person name="Eloe-Fadrosh E.A."/>
            <person name="Pietrasiak N."/>
        </authorList>
    </citation>
    <scope>NUCLEOTIDE SEQUENCE</scope>
    <source>
        <strain evidence="8">HA4357-MV3</strain>
    </source>
</reference>
<evidence type="ECO:0000256" key="1">
    <source>
        <dbReference type="ARBA" id="ARBA00004651"/>
    </source>
</evidence>
<comment type="caution">
    <text evidence="8">The sequence shown here is derived from an EMBL/GenBank/DDBJ whole genome shotgun (WGS) entry which is preliminary data.</text>
</comment>
<evidence type="ECO:0000256" key="2">
    <source>
        <dbReference type="ARBA" id="ARBA00011006"/>
    </source>
</evidence>
<dbReference type="InterPro" id="IPR007341">
    <property type="entry name" value="Transgly_assoc"/>
</dbReference>
<evidence type="ECO:0000313" key="9">
    <source>
        <dbReference type="Proteomes" id="UP000813215"/>
    </source>
</evidence>
<comment type="subcellular location">
    <subcellularLocation>
        <location evidence="1">Cell membrane</location>
        <topology evidence="1">Multi-pass membrane protein</topology>
    </subcellularLocation>
</comment>
<organism evidence="8 9">
    <name type="scientific">Pelatocladus maniniholoensis HA4357-MV3</name>
    <dbReference type="NCBI Taxonomy" id="1117104"/>
    <lineage>
        <taxon>Bacteria</taxon>
        <taxon>Bacillati</taxon>
        <taxon>Cyanobacteriota</taxon>
        <taxon>Cyanophyceae</taxon>
        <taxon>Nostocales</taxon>
        <taxon>Nostocaceae</taxon>
        <taxon>Pelatocladus</taxon>
    </lineage>
</organism>
<evidence type="ECO:0000256" key="7">
    <source>
        <dbReference type="SAM" id="Phobius"/>
    </source>
</evidence>
<keyword evidence="4 7" id="KW-0812">Transmembrane</keyword>
<evidence type="ECO:0000256" key="6">
    <source>
        <dbReference type="ARBA" id="ARBA00023136"/>
    </source>
</evidence>
<dbReference type="Pfam" id="PF04226">
    <property type="entry name" value="Transgly_assoc"/>
    <property type="match status" value="1"/>
</dbReference>
<sequence>MSLLAWIVLGLLAGAIAKAIYPGYQSGGILATMLLGIVGAIIGGSLLNLLQTGTLAITATSFSIPGLFVAVIGAIIAIFLYYQFSRRAY</sequence>
<evidence type="ECO:0000313" key="8">
    <source>
        <dbReference type="EMBL" id="MBW4432202.1"/>
    </source>
</evidence>
<evidence type="ECO:0000256" key="4">
    <source>
        <dbReference type="ARBA" id="ARBA00022692"/>
    </source>
</evidence>
<gene>
    <name evidence="8" type="ORF">KME28_10840</name>
</gene>
<dbReference type="PANTHER" id="PTHR33884:SF3">
    <property type="entry name" value="UPF0410 PROTEIN YMGE"/>
    <property type="match status" value="1"/>
</dbReference>
<dbReference type="AlphaFoldDB" id="A0A9E3H7U0"/>